<comment type="subcellular location">
    <subcellularLocation>
        <location evidence="1">Endomembrane system</location>
        <topology evidence="1">Multi-pass membrane protein</topology>
    </subcellularLocation>
</comment>
<evidence type="ECO:0000256" key="5">
    <source>
        <dbReference type="SAM" id="Phobius"/>
    </source>
</evidence>
<accession>A0ABX0TCZ3</accession>
<evidence type="ECO:0000259" key="6">
    <source>
        <dbReference type="Pfam" id="PF02656"/>
    </source>
</evidence>
<feature type="transmembrane region" description="Helical" evidence="5">
    <location>
        <begin position="96"/>
        <end position="119"/>
    </location>
</feature>
<evidence type="ECO:0000256" key="2">
    <source>
        <dbReference type="ARBA" id="ARBA00022692"/>
    </source>
</evidence>
<comment type="caution">
    <text evidence="7">The sequence shown here is derived from an EMBL/GenBank/DDBJ whole genome shotgun (WGS) entry which is preliminary data.</text>
</comment>
<protein>
    <submittedName>
        <fullName evidence="7">Uncharacterized membrane protein YidH (DUF202 family)</fullName>
    </submittedName>
</protein>
<keyword evidence="2 5" id="KW-0812">Transmembrane</keyword>
<organism evidence="7 8">
    <name type="scientific">Paenarthrobacter ilicis</name>
    <dbReference type="NCBI Taxonomy" id="43665"/>
    <lineage>
        <taxon>Bacteria</taxon>
        <taxon>Bacillati</taxon>
        <taxon>Actinomycetota</taxon>
        <taxon>Actinomycetes</taxon>
        <taxon>Micrococcales</taxon>
        <taxon>Micrococcaceae</taxon>
        <taxon>Paenarthrobacter</taxon>
    </lineage>
</organism>
<keyword evidence="4 5" id="KW-0472">Membrane</keyword>
<evidence type="ECO:0000256" key="4">
    <source>
        <dbReference type="ARBA" id="ARBA00023136"/>
    </source>
</evidence>
<reference evidence="7 8" key="1">
    <citation type="submission" date="2020-03" db="EMBL/GenBank/DDBJ databases">
        <title>Genomic Encyclopedia of Type Strains, Phase III (KMG-III): the genomes of soil and plant-associated and newly described type strains.</title>
        <authorList>
            <person name="Whitman W."/>
        </authorList>
    </citation>
    <scope>NUCLEOTIDE SEQUENCE [LARGE SCALE GENOMIC DNA]</scope>
    <source>
        <strain evidence="7 8">CECT 4207</strain>
    </source>
</reference>
<keyword evidence="3 5" id="KW-1133">Transmembrane helix</keyword>
<dbReference type="EMBL" id="JAAOZD010000001">
    <property type="protein sequence ID" value="NII99815.1"/>
    <property type="molecule type" value="Genomic_DNA"/>
</dbReference>
<dbReference type="Proteomes" id="UP000802392">
    <property type="component" value="Unassembled WGS sequence"/>
</dbReference>
<keyword evidence="8" id="KW-1185">Reference proteome</keyword>
<evidence type="ECO:0000256" key="1">
    <source>
        <dbReference type="ARBA" id="ARBA00004127"/>
    </source>
</evidence>
<dbReference type="Pfam" id="PF02656">
    <property type="entry name" value="DUF202"/>
    <property type="match status" value="1"/>
</dbReference>
<dbReference type="InterPro" id="IPR003807">
    <property type="entry name" value="DUF202"/>
</dbReference>
<gene>
    <name evidence="7" type="ORF">FHR86_000114</name>
</gene>
<evidence type="ECO:0000256" key="3">
    <source>
        <dbReference type="ARBA" id="ARBA00022989"/>
    </source>
</evidence>
<dbReference type="RefSeq" id="WP_314323541.1">
    <property type="nucleotide sequence ID" value="NZ_BAAAVO010000002.1"/>
</dbReference>
<feature type="domain" description="DUF202" evidence="6">
    <location>
        <begin position="12"/>
        <end position="86"/>
    </location>
</feature>
<feature type="transmembrane region" description="Helical" evidence="5">
    <location>
        <begin position="61"/>
        <end position="84"/>
    </location>
</feature>
<evidence type="ECO:0000313" key="8">
    <source>
        <dbReference type="Proteomes" id="UP000802392"/>
    </source>
</evidence>
<proteinExistence type="predicted"/>
<evidence type="ECO:0000313" key="7">
    <source>
        <dbReference type="EMBL" id="NII99815.1"/>
    </source>
</evidence>
<name>A0ABX0TCZ3_9MICC</name>
<sequence length="121" mass="12694">MTPGPVGGEARDPGLQPERTTLSWRRTLISLVVVDLFMWRSWLTSEPVAEPVFPALPGLDYQGICALMAAAATVVLSAAAWIRLRQLRSGTSAAPAAVPLLCTVAVVALGITAMAAIVLGR</sequence>